<proteinExistence type="inferred from homology"/>
<evidence type="ECO:0000256" key="4">
    <source>
        <dbReference type="ARBA" id="ARBA00022980"/>
    </source>
</evidence>
<keyword evidence="7" id="KW-0479">Metal-binding</keyword>
<dbReference type="HAMAP" id="MF_00501">
    <property type="entry name" value="Ribosomal_bL31_1"/>
    <property type="match status" value="1"/>
</dbReference>
<name>A0A1F8FHJ8_9BACT</name>
<dbReference type="EMBL" id="MGJT01000016">
    <property type="protein sequence ID" value="OGN12602.1"/>
    <property type="molecule type" value="Genomic_DNA"/>
</dbReference>
<dbReference type="Pfam" id="PF01197">
    <property type="entry name" value="Ribosomal_L31"/>
    <property type="match status" value="1"/>
</dbReference>
<evidence type="ECO:0000256" key="7">
    <source>
        <dbReference type="HAMAP-Rule" id="MF_00501"/>
    </source>
</evidence>
<dbReference type="NCBIfam" id="NF001809">
    <property type="entry name" value="PRK00528.1"/>
    <property type="match status" value="1"/>
</dbReference>
<keyword evidence="5 7" id="KW-0687">Ribonucleoprotein</keyword>
<dbReference type="InterPro" id="IPR042105">
    <property type="entry name" value="Ribosomal_bL31_sf"/>
</dbReference>
<evidence type="ECO:0000313" key="9">
    <source>
        <dbReference type="Proteomes" id="UP000178197"/>
    </source>
</evidence>
<comment type="subunit">
    <text evidence="7">Part of the 50S ribosomal subunit.</text>
</comment>
<dbReference type="GO" id="GO:0005840">
    <property type="term" value="C:ribosome"/>
    <property type="evidence" value="ECO:0007669"/>
    <property type="project" value="UniProtKB-KW"/>
</dbReference>
<feature type="binding site" evidence="7">
    <location>
        <position position="37"/>
    </location>
    <ligand>
        <name>Zn(2+)</name>
        <dbReference type="ChEBI" id="CHEBI:29105"/>
    </ligand>
</feature>
<comment type="caution">
    <text evidence="8">The sequence shown here is derived from an EMBL/GenBank/DDBJ whole genome shotgun (WGS) entry which is preliminary data.</text>
</comment>
<dbReference type="NCBIfam" id="NF000612">
    <property type="entry name" value="PRK00019.1"/>
    <property type="match status" value="1"/>
</dbReference>
<evidence type="ECO:0000256" key="1">
    <source>
        <dbReference type="ARBA" id="ARBA00009296"/>
    </source>
</evidence>
<dbReference type="GO" id="GO:0003735">
    <property type="term" value="F:structural constituent of ribosome"/>
    <property type="evidence" value="ECO:0007669"/>
    <property type="project" value="InterPro"/>
</dbReference>
<dbReference type="NCBIfam" id="TIGR00105">
    <property type="entry name" value="L31"/>
    <property type="match status" value="1"/>
</dbReference>
<dbReference type="InterPro" id="IPR002150">
    <property type="entry name" value="Ribosomal_bL31"/>
</dbReference>
<accession>A0A1F8FHJ8</accession>
<dbReference type="PRINTS" id="PR01249">
    <property type="entry name" value="RIBOSOMALL31"/>
</dbReference>
<dbReference type="Proteomes" id="UP000178197">
    <property type="component" value="Unassembled WGS sequence"/>
</dbReference>
<evidence type="ECO:0000256" key="2">
    <source>
        <dbReference type="ARBA" id="ARBA00022730"/>
    </source>
</evidence>
<dbReference type="GO" id="GO:0046872">
    <property type="term" value="F:metal ion binding"/>
    <property type="evidence" value="ECO:0007669"/>
    <property type="project" value="UniProtKB-KW"/>
</dbReference>
<dbReference type="Gene3D" id="4.10.830.30">
    <property type="entry name" value="Ribosomal protein L31"/>
    <property type="match status" value="1"/>
</dbReference>
<keyword evidence="3 7" id="KW-0694">RNA-binding</keyword>
<gene>
    <name evidence="7" type="primary">rpmE</name>
    <name evidence="8" type="ORF">A3C71_01330</name>
</gene>
<feature type="binding site" evidence="7">
    <location>
        <position position="17"/>
    </location>
    <ligand>
        <name>Zn(2+)</name>
        <dbReference type="ChEBI" id="CHEBI:29105"/>
    </ligand>
</feature>
<dbReference type="AlphaFoldDB" id="A0A1F8FHJ8"/>
<dbReference type="PANTHER" id="PTHR33280:SF1">
    <property type="entry name" value="LARGE RIBOSOMAL SUBUNIT PROTEIN BL31C"/>
    <property type="match status" value="1"/>
</dbReference>
<keyword evidence="4 7" id="KW-0689">Ribosomal protein</keyword>
<feature type="binding site" evidence="7">
    <location>
        <position position="40"/>
    </location>
    <ligand>
        <name>Zn(2+)</name>
        <dbReference type="ChEBI" id="CHEBI:29105"/>
    </ligand>
</feature>
<evidence type="ECO:0000256" key="5">
    <source>
        <dbReference type="ARBA" id="ARBA00023274"/>
    </source>
</evidence>
<evidence type="ECO:0000256" key="6">
    <source>
        <dbReference type="ARBA" id="ARBA00035687"/>
    </source>
</evidence>
<evidence type="ECO:0000313" key="8">
    <source>
        <dbReference type="EMBL" id="OGN12602.1"/>
    </source>
</evidence>
<dbReference type="PANTHER" id="PTHR33280">
    <property type="entry name" value="50S RIBOSOMAL PROTEIN L31, CHLOROPLASTIC"/>
    <property type="match status" value="1"/>
</dbReference>
<sequence length="80" mass="9269">MKTAIHPQYHTDAKVKCACGHTWTTGSTQPELNVEICSQCHPFYSGKEKILDTRGRVDKFKKRLEKSQVKIIKKKKPRKK</sequence>
<comment type="similarity">
    <text evidence="1 7">Belongs to the bacterial ribosomal protein bL31 family. Type A subfamily.</text>
</comment>
<keyword evidence="7" id="KW-0862">Zinc</keyword>
<dbReference type="InterPro" id="IPR027491">
    <property type="entry name" value="Ribosomal_bL31_A"/>
</dbReference>
<feature type="binding site" evidence="7">
    <location>
        <position position="19"/>
    </location>
    <ligand>
        <name>Zn(2+)</name>
        <dbReference type="ChEBI" id="CHEBI:29105"/>
    </ligand>
</feature>
<organism evidence="8 9">
    <name type="scientific">Candidatus Yanofskybacteria bacterium RIFCSPHIGHO2_02_FULL_43_15c</name>
    <dbReference type="NCBI Taxonomy" id="1802679"/>
    <lineage>
        <taxon>Bacteria</taxon>
        <taxon>Candidatus Yanofskyibacteriota</taxon>
    </lineage>
</organism>
<dbReference type="InterPro" id="IPR034704">
    <property type="entry name" value="Ribosomal_bL28/bL31-like_sf"/>
</dbReference>
<dbReference type="GO" id="GO:1990904">
    <property type="term" value="C:ribonucleoprotein complex"/>
    <property type="evidence" value="ECO:0007669"/>
    <property type="project" value="UniProtKB-KW"/>
</dbReference>
<keyword evidence="2 7" id="KW-0699">rRNA-binding</keyword>
<comment type="cofactor">
    <cofactor evidence="7">
        <name>Zn(2+)</name>
        <dbReference type="ChEBI" id="CHEBI:29105"/>
    </cofactor>
    <text evidence="7">Binds 1 zinc ion per subunit.</text>
</comment>
<dbReference type="GO" id="GO:0019843">
    <property type="term" value="F:rRNA binding"/>
    <property type="evidence" value="ECO:0007669"/>
    <property type="project" value="UniProtKB-KW"/>
</dbReference>
<dbReference type="GO" id="GO:0006412">
    <property type="term" value="P:translation"/>
    <property type="evidence" value="ECO:0007669"/>
    <property type="project" value="UniProtKB-UniRule"/>
</dbReference>
<evidence type="ECO:0000256" key="3">
    <source>
        <dbReference type="ARBA" id="ARBA00022884"/>
    </source>
</evidence>
<reference evidence="8 9" key="1">
    <citation type="journal article" date="2016" name="Nat. Commun.">
        <title>Thousands of microbial genomes shed light on interconnected biogeochemical processes in an aquifer system.</title>
        <authorList>
            <person name="Anantharaman K."/>
            <person name="Brown C.T."/>
            <person name="Hug L.A."/>
            <person name="Sharon I."/>
            <person name="Castelle C.J."/>
            <person name="Probst A.J."/>
            <person name="Thomas B.C."/>
            <person name="Singh A."/>
            <person name="Wilkins M.J."/>
            <person name="Karaoz U."/>
            <person name="Brodie E.L."/>
            <person name="Williams K.H."/>
            <person name="Hubbard S.S."/>
            <person name="Banfield J.F."/>
        </authorList>
    </citation>
    <scope>NUCLEOTIDE SEQUENCE [LARGE SCALE GENOMIC DNA]</scope>
</reference>
<comment type="function">
    <text evidence="7">Binds the 23S rRNA.</text>
</comment>
<dbReference type="SUPFAM" id="SSF143800">
    <property type="entry name" value="L28p-like"/>
    <property type="match status" value="1"/>
</dbReference>
<protein>
    <recommendedName>
        <fullName evidence="6 7">Large ribosomal subunit protein bL31</fullName>
    </recommendedName>
</protein>
<dbReference type="PROSITE" id="PS01143">
    <property type="entry name" value="RIBOSOMAL_L31"/>
    <property type="match status" value="1"/>
</dbReference>